<protein>
    <submittedName>
        <fullName evidence="2">Esterase, putative</fullName>
    </submittedName>
</protein>
<reference evidence="2 3" key="1">
    <citation type="journal article" date="2015" name="MBio">
        <title>Genome-Resolved Metagenomic Analysis Reveals Roles for Candidate Phyla and Other Microbial Community Members in Biogeochemical Transformations in Oil Reservoirs.</title>
        <authorList>
            <person name="Hu P."/>
            <person name="Tom L."/>
            <person name="Singh A."/>
            <person name="Thomas B.C."/>
            <person name="Baker B.J."/>
            <person name="Piceno Y.M."/>
            <person name="Andersen G.L."/>
            <person name="Banfield J.F."/>
        </authorList>
    </citation>
    <scope>NUCLEOTIDE SEQUENCE [LARGE SCALE GENOMIC DNA]</scope>
    <source>
        <strain evidence="2">46_26</strain>
    </source>
</reference>
<sequence>MRFFLVAIVLLGVSMFGFNIILESTPTLYDVVEYYAGDWCIFRMVYDGTVDPYNPPLLETNATVIGKVIKWQKPEEKLAEIHKEGSSLNLVVIHGMDPREYTGEMTEYKKEIEKVFEEIGERLRINVYLFIYPTLLADPEKSAERFIDLTKDMENIIIFAHSMGGIIAEHIAAKHPGNVKGIIFAGTPHLGSPLANVLFTDPDRYEEEFLIDKKTAENLRAALLISYAGFSATYAPGYRYLLWQRKPLDFSNVPFVNLVGTISLDSVESIPGILLNIMTTSAWDTLGLIGLKLLASSVSTMKDDFEETDGMVPCKSASYGGNALVFDADHEDLYKRRNIILEGLSYILFRILENEVILKKGGSQ</sequence>
<evidence type="ECO:0000313" key="2">
    <source>
        <dbReference type="EMBL" id="KUK23605.1"/>
    </source>
</evidence>
<evidence type="ECO:0000259" key="1">
    <source>
        <dbReference type="Pfam" id="PF00561"/>
    </source>
</evidence>
<dbReference type="InterPro" id="IPR000073">
    <property type="entry name" value="AB_hydrolase_1"/>
</dbReference>
<dbReference type="EMBL" id="LGFG01000013">
    <property type="protein sequence ID" value="KUK23605.1"/>
    <property type="molecule type" value="Genomic_DNA"/>
</dbReference>
<accession>A0A124FG57</accession>
<organism evidence="2 3">
    <name type="scientific">Thermotoga petrophila</name>
    <dbReference type="NCBI Taxonomy" id="93929"/>
    <lineage>
        <taxon>Bacteria</taxon>
        <taxon>Thermotogati</taxon>
        <taxon>Thermotogota</taxon>
        <taxon>Thermotogae</taxon>
        <taxon>Thermotogales</taxon>
        <taxon>Thermotogaceae</taxon>
        <taxon>Thermotoga</taxon>
    </lineage>
</organism>
<dbReference type="Pfam" id="PF00561">
    <property type="entry name" value="Abhydrolase_1"/>
    <property type="match status" value="1"/>
</dbReference>
<dbReference type="AlphaFoldDB" id="A0A124FG57"/>
<gene>
    <name evidence="2" type="ORF">XD57_0294</name>
</gene>
<dbReference type="InterPro" id="IPR029058">
    <property type="entry name" value="AB_hydrolase_fold"/>
</dbReference>
<dbReference type="SUPFAM" id="SSF53474">
    <property type="entry name" value="alpha/beta-Hydrolases"/>
    <property type="match status" value="1"/>
</dbReference>
<dbReference type="PATRIC" id="fig|93930.3.peg.1077"/>
<feature type="domain" description="AB hydrolase-1" evidence="1">
    <location>
        <begin position="151"/>
        <end position="214"/>
    </location>
</feature>
<dbReference type="Gene3D" id="3.40.50.1820">
    <property type="entry name" value="alpha/beta hydrolase"/>
    <property type="match status" value="1"/>
</dbReference>
<evidence type="ECO:0000313" key="3">
    <source>
        <dbReference type="Proteomes" id="UP000058636"/>
    </source>
</evidence>
<proteinExistence type="predicted"/>
<name>A0A124FG57_9THEM</name>
<dbReference type="Proteomes" id="UP000058636">
    <property type="component" value="Unassembled WGS sequence"/>
</dbReference>
<comment type="caution">
    <text evidence="2">The sequence shown here is derived from an EMBL/GenBank/DDBJ whole genome shotgun (WGS) entry which is preliminary data.</text>
</comment>